<evidence type="ECO:0000313" key="2">
    <source>
        <dbReference type="EMBL" id="MBC9976608.1"/>
    </source>
</evidence>
<protein>
    <submittedName>
        <fullName evidence="2">Tryptophan 7-halogenase</fullName>
    </submittedName>
</protein>
<gene>
    <name evidence="2" type="ORF">HA482_00090</name>
</gene>
<dbReference type="InterPro" id="IPR036188">
    <property type="entry name" value="FAD/NAD-bd_sf"/>
</dbReference>
<dbReference type="InterPro" id="IPR050816">
    <property type="entry name" value="Flavin-dep_Halogenase_NPB"/>
</dbReference>
<reference evidence="2 3" key="1">
    <citation type="journal article" date="2020" name="Arch. Microbiol.">
        <title>Bradyrhizobium campsiandrae sp. nov., a nitrogen-fixing bacterial strain isolated from a native leguminous tree from the Amazon adapted to flooded conditions.</title>
        <authorList>
            <person name="Cabral Michel D."/>
            <person name="Martins da Costa E."/>
            <person name="Azarias Guimaraes A."/>
            <person name="Soares de Carvalho T."/>
            <person name="Santos de Castro Caputo P."/>
            <person name="Willems A."/>
            <person name="de Souza Moreira F.M."/>
        </authorList>
    </citation>
    <scope>NUCLEOTIDE SEQUENCE [LARGE SCALE GENOMIC DNA]</scope>
    <source>
        <strain evidence="3">INPA 384B</strain>
    </source>
</reference>
<dbReference type="Proteomes" id="UP000639516">
    <property type="component" value="Unassembled WGS sequence"/>
</dbReference>
<organism evidence="2 3">
    <name type="scientific">Bradyrhizobium campsiandrae</name>
    <dbReference type="NCBI Taxonomy" id="1729892"/>
    <lineage>
        <taxon>Bacteria</taxon>
        <taxon>Pseudomonadati</taxon>
        <taxon>Pseudomonadota</taxon>
        <taxon>Alphaproteobacteria</taxon>
        <taxon>Hyphomicrobiales</taxon>
        <taxon>Nitrobacteraceae</taxon>
        <taxon>Bradyrhizobium</taxon>
    </lineage>
</organism>
<accession>A0ABR7TY83</accession>
<dbReference type="PANTHER" id="PTHR43747:SF1">
    <property type="entry name" value="SLR1998 PROTEIN"/>
    <property type="match status" value="1"/>
</dbReference>
<feature type="domain" description="FAD-binding" evidence="1">
    <location>
        <begin position="7"/>
        <end position="325"/>
    </location>
</feature>
<proteinExistence type="predicted"/>
<dbReference type="Pfam" id="PF01494">
    <property type="entry name" value="FAD_binding_3"/>
    <property type="match status" value="1"/>
</dbReference>
<sequence>MNAVLTSEVVVVGGGIAAYATAIALAQKGVKVSLFFSVTTRPRLAVGETVPPDVTKLLKVLGSWEKFLEQRHEVSLGSCSAWGGTELGHNDFVLNPQGCGWHLDRARFETLLLDQAESCGVALFPIAKCASLEQASDGAIVLGAIIPNGTRRQVKARYIVDATGSRSVIARQMGARQILLDRLSFVYGFFDTPQAAAPSQLTLLEAQELGWWYKARLPDRRLAIAFASDASIIRDHNLSRASGWLALLRSTSHVARAIEGYQLKHIVVRVAPSFCLDRVAGPNWLAVGDAAAACDPISSQGIMNALGDGIRAAAAIIDVRDGHSDSIVPYAKYLNGRYTDYVANRNYLYGLERRWPKSPFWRQRHARSGAMSPTGERAA</sequence>
<evidence type="ECO:0000313" key="3">
    <source>
        <dbReference type="Proteomes" id="UP000639516"/>
    </source>
</evidence>
<dbReference type="SUPFAM" id="SSF51905">
    <property type="entry name" value="FAD/NAD(P)-binding domain"/>
    <property type="match status" value="1"/>
</dbReference>
<name>A0ABR7TY83_9BRAD</name>
<dbReference type="Gene3D" id="3.50.50.60">
    <property type="entry name" value="FAD/NAD(P)-binding domain"/>
    <property type="match status" value="1"/>
</dbReference>
<dbReference type="EMBL" id="JAATTO010000001">
    <property type="protein sequence ID" value="MBC9976608.1"/>
    <property type="molecule type" value="Genomic_DNA"/>
</dbReference>
<comment type="caution">
    <text evidence="2">The sequence shown here is derived from an EMBL/GenBank/DDBJ whole genome shotgun (WGS) entry which is preliminary data.</text>
</comment>
<dbReference type="Gene3D" id="3.30.9.100">
    <property type="match status" value="1"/>
</dbReference>
<dbReference type="PANTHER" id="PTHR43747">
    <property type="entry name" value="FAD-BINDING PROTEIN"/>
    <property type="match status" value="1"/>
</dbReference>
<dbReference type="InterPro" id="IPR002938">
    <property type="entry name" value="FAD-bd"/>
</dbReference>
<keyword evidence="3" id="KW-1185">Reference proteome</keyword>
<dbReference type="PRINTS" id="PR00420">
    <property type="entry name" value="RNGMNOXGNASE"/>
</dbReference>
<evidence type="ECO:0000259" key="1">
    <source>
        <dbReference type="Pfam" id="PF01494"/>
    </source>
</evidence>